<evidence type="ECO:0000313" key="4">
    <source>
        <dbReference type="Proteomes" id="UP000037460"/>
    </source>
</evidence>
<dbReference type="OrthoDB" id="333024at2759"/>
<gene>
    <name evidence="3" type="ORF">Ctob_004719</name>
</gene>
<feature type="region of interest" description="Disordered" evidence="2">
    <location>
        <begin position="1"/>
        <end position="46"/>
    </location>
</feature>
<dbReference type="SUPFAM" id="SSF56399">
    <property type="entry name" value="ADP-ribosylation"/>
    <property type="match status" value="1"/>
</dbReference>
<evidence type="ECO:0000313" key="3">
    <source>
        <dbReference type="EMBL" id="KOO28014.1"/>
    </source>
</evidence>
<accession>A0A0M0JN70</accession>
<dbReference type="SMART" id="SM00368">
    <property type="entry name" value="LRR_RI"/>
    <property type="match status" value="1"/>
</dbReference>
<keyword evidence="4" id="KW-1185">Reference proteome</keyword>
<dbReference type="Gene3D" id="3.80.10.10">
    <property type="entry name" value="Ribonuclease Inhibitor"/>
    <property type="match status" value="1"/>
</dbReference>
<name>A0A0M0JN70_9EUKA</name>
<feature type="compositionally biased region" description="Gly residues" evidence="2">
    <location>
        <begin position="165"/>
        <end position="184"/>
    </location>
</feature>
<organism evidence="3 4">
    <name type="scientific">Chrysochromulina tobinii</name>
    <dbReference type="NCBI Taxonomy" id="1460289"/>
    <lineage>
        <taxon>Eukaryota</taxon>
        <taxon>Haptista</taxon>
        <taxon>Haptophyta</taxon>
        <taxon>Prymnesiophyceae</taxon>
        <taxon>Prymnesiales</taxon>
        <taxon>Chrysochromulinaceae</taxon>
        <taxon>Chrysochromulina</taxon>
    </lineage>
</organism>
<evidence type="ECO:0000256" key="2">
    <source>
        <dbReference type="SAM" id="MobiDB-lite"/>
    </source>
</evidence>
<feature type="coiled-coil region" evidence="1">
    <location>
        <begin position="122"/>
        <end position="149"/>
    </location>
</feature>
<comment type="caution">
    <text evidence="3">The sequence shown here is derived from an EMBL/GenBank/DDBJ whole genome shotgun (WGS) entry which is preliminary data.</text>
</comment>
<protein>
    <recommendedName>
        <fullName evidence="5">Mono(ADP-ribosyl)transferase</fullName>
    </recommendedName>
</protein>
<dbReference type="SUPFAM" id="SSF52047">
    <property type="entry name" value="RNI-like"/>
    <property type="match status" value="1"/>
</dbReference>
<dbReference type="AlphaFoldDB" id="A0A0M0JN70"/>
<feature type="region of interest" description="Disordered" evidence="2">
    <location>
        <begin position="95"/>
        <end position="119"/>
    </location>
</feature>
<dbReference type="InterPro" id="IPR032675">
    <property type="entry name" value="LRR_dom_sf"/>
</dbReference>
<feature type="region of interest" description="Disordered" evidence="2">
    <location>
        <begin position="163"/>
        <end position="187"/>
    </location>
</feature>
<keyword evidence="1" id="KW-0175">Coiled coil</keyword>
<evidence type="ECO:0000256" key="1">
    <source>
        <dbReference type="SAM" id="Coils"/>
    </source>
</evidence>
<dbReference type="Proteomes" id="UP000037460">
    <property type="component" value="Unassembled WGS sequence"/>
</dbReference>
<proteinExistence type="predicted"/>
<dbReference type="Gene3D" id="3.90.176.10">
    <property type="entry name" value="Toxin ADP-ribosyltransferase, Chain A, domain 1"/>
    <property type="match status" value="1"/>
</dbReference>
<sequence length="882" mass="95011">MAFEVPQGSLALQRARSDGFAPDSYRSAPFASAAPTPPRLAHEGSREQLQAIQAMQQAHQAELRDKEAELRDKEAELKHAYERLKQAEAHVLRLERESLSQSGRDDDEPGAGRTPQRKSALIRDLEGELELAQARAEAQEDVLKAMAAEHSQLHAHLSKLEASRAGGGRGDGKAGGSASPGGGADDAEHDSWTLGAFLASLGLNDTLAEAMLSAHRENVEGWTWFAPTSSRGGSRGGRVNELEFGGALERLATKLWSGIEQLKKNEAHTGAELQSKFLQEGAGMLSYGGLSTFYGGLEAIVGAPDPNVGEAMAKEHTQRADADAWFTAGNYGIRTTSAIEWRFVTCPEQGPDGGAKKGNQGGMPAWPQETKNLTAVRDGGVEVSIQRQPLAVDALAAATGARNARLRELKEPELRIEEAFGARLYTGPCFFKYNSVLRGVNSDVPALRKQMLELTCAPAVFSEYQRSLSTPRGAGGPAGGDFAFERARSKANVYTTTMHAINSSIVKLSKLTYACKVYRGISGRVLPEQFWKANEYGVRGGIEAAFMSTTVDREVALSYAQGSSAGASTALTPGFVFEIQQGMVDRGAEIGFLSQYPHEREIVFAPLAGFEVKHTRVEGQVLVVAVGLSVNLTAQTIEQAIEKRRKLVRDMCEHLVVSSKVSAARKEEWPLLRDGMGDAALEAADGFLRGMVPAIAGREAAHYNLNANLLHAIDEAVSAAEAVEAWSMGIEALLANWSAQEKEAKSLGMLLRVESLDLTRRDLDLTAAYGCAALVYLSENLQTLILSENPLGDAGVASIGTALAAKPRATLTNLILDRTGAGERSARVMTRLVATHPTLRKLQLRSNVALDQEAKDQMLLAERQRDTKRKQAGLPKDLTLIL</sequence>
<dbReference type="EMBL" id="JWZX01002633">
    <property type="protein sequence ID" value="KOO28014.1"/>
    <property type="molecule type" value="Genomic_DNA"/>
</dbReference>
<reference evidence="4" key="1">
    <citation type="journal article" date="2015" name="PLoS Genet.">
        <title>Genome Sequence and Transcriptome Analyses of Chrysochromulina tobin: Metabolic Tools for Enhanced Algal Fitness in the Prominent Order Prymnesiales (Haptophyceae).</title>
        <authorList>
            <person name="Hovde B.T."/>
            <person name="Deodato C.R."/>
            <person name="Hunsperger H.M."/>
            <person name="Ryken S.A."/>
            <person name="Yost W."/>
            <person name="Jha R.K."/>
            <person name="Patterson J."/>
            <person name="Monnat R.J. Jr."/>
            <person name="Barlow S.B."/>
            <person name="Starkenburg S.R."/>
            <person name="Cattolico R.A."/>
        </authorList>
    </citation>
    <scope>NUCLEOTIDE SEQUENCE</scope>
    <source>
        <strain evidence="4">CCMP291</strain>
    </source>
</reference>
<evidence type="ECO:0008006" key="5">
    <source>
        <dbReference type="Google" id="ProtNLM"/>
    </source>
</evidence>